<reference evidence="1" key="2">
    <citation type="submission" date="2013-05" db="EMBL/GenBank/DDBJ databases">
        <authorList>
            <person name="Carter J.-M."/>
            <person name="Baker S.C."/>
            <person name="Pink R."/>
            <person name="Carter D.R.F."/>
            <person name="Collins A."/>
            <person name="Tomlin J."/>
            <person name="Gibbs M."/>
            <person name="Breuker C.J."/>
        </authorList>
    </citation>
    <scope>NUCLEOTIDE SEQUENCE</scope>
    <source>
        <tissue evidence="1">Ovary</tissue>
    </source>
</reference>
<reference evidence="1" key="1">
    <citation type="journal article" date="2013" name="BMC Genomics">
        <title>Unscrambling butterfly oogenesis.</title>
        <authorList>
            <person name="Carter J.M."/>
            <person name="Baker S.C."/>
            <person name="Pink R."/>
            <person name="Carter D.R."/>
            <person name="Collins A."/>
            <person name="Tomlin J."/>
            <person name="Gibbs M."/>
            <person name="Breuker C.J."/>
        </authorList>
    </citation>
    <scope>NUCLEOTIDE SEQUENCE</scope>
    <source>
        <tissue evidence="1">Ovary</tissue>
    </source>
</reference>
<proteinExistence type="predicted"/>
<name>S4NYH0_9NEOP</name>
<evidence type="ECO:0000313" key="1">
    <source>
        <dbReference type="EMBL" id="JAA80778.1"/>
    </source>
</evidence>
<sequence length="100" mass="11753">PVYYFSILLYGYYFHTCANSKRVEKSCESHPLPGKEMVSCPTLHFHPGERIRGQKAFVNSPYITKIVYAKSAKKLTHRFKILHLFISELIILLRYGHFLY</sequence>
<dbReference type="EMBL" id="GAIX01011782">
    <property type="protein sequence ID" value="JAA80778.1"/>
    <property type="molecule type" value="Transcribed_RNA"/>
</dbReference>
<dbReference type="AlphaFoldDB" id="S4NYH0"/>
<feature type="non-terminal residue" evidence="1">
    <location>
        <position position="1"/>
    </location>
</feature>
<protein>
    <submittedName>
        <fullName evidence="1">Uncharacterized protein</fullName>
    </submittedName>
</protein>
<organism evidence="1">
    <name type="scientific">Pararge aegeria</name>
    <name type="common">speckled wood butterfly</name>
    <dbReference type="NCBI Taxonomy" id="116150"/>
    <lineage>
        <taxon>Eukaryota</taxon>
        <taxon>Metazoa</taxon>
        <taxon>Ecdysozoa</taxon>
        <taxon>Arthropoda</taxon>
        <taxon>Hexapoda</taxon>
        <taxon>Insecta</taxon>
        <taxon>Pterygota</taxon>
        <taxon>Neoptera</taxon>
        <taxon>Endopterygota</taxon>
        <taxon>Lepidoptera</taxon>
        <taxon>Glossata</taxon>
        <taxon>Ditrysia</taxon>
        <taxon>Papilionoidea</taxon>
        <taxon>Nymphalidae</taxon>
        <taxon>Satyrinae</taxon>
        <taxon>Satyrini</taxon>
        <taxon>Parargina</taxon>
        <taxon>Pararge</taxon>
    </lineage>
</organism>
<accession>S4NYH0</accession>